<organism evidence="1 2">
    <name type="scientific">Egibacter rhizosphaerae</name>
    <dbReference type="NCBI Taxonomy" id="1670831"/>
    <lineage>
        <taxon>Bacteria</taxon>
        <taxon>Bacillati</taxon>
        <taxon>Actinomycetota</taxon>
        <taxon>Nitriliruptoria</taxon>
        <taxon>Egibacterales</taxon>
        <taxon>Egibacteraceae</taxon>
        <taxon>Egibacter</taxon>
    </lineage>
</organism>
<evidence type="ECO:0000313" key="2">
    <source>
        <dbReference type="Proteomes" id="UP000291469"/>
    </source>
</evidence>
<evidence type="ECO:0000313" key="1">
    <source>
        <dbReference type="EMBL" id="QBI18338.1"/>
    </source>
</evidence>
<keyword evidence="2" id="KW-1185">Reference proteome</keyword>
<dbReference type="KEGG" id="erz:ER308_01290"/>
<gene>
    <name evidence="1" type="ORF">ER308_01290</name>
</gene>
<sequence>MEHDPTKVQRAIADAEFPATPDELAASAEARGAHPDICETLRSLPPEQYDDADAVMATIEDQIA</sequence>
<dbReference type="AlphaFoldDB" id="A0A411YAY5"/>
<name>A0A411YAY5_9ACTN</name>
<accession>A0A411YAY5</accession>
<dbReference type="Proteomes" id="UP000291469">
    <property type="component" value="Chromosome"/>
</dbReference>
<proteinExistence type="predicted"/>
<dbReference type="InterPro" id="IPR021527">
    <property type="entry name" value="DUF2795"/>
</dbReference>
<dbReference type="RefSeq" id="WP_131153336.1">
    <property type="nucleotide sequence ID" value="NZ_CP036402.1"/>
</dbReference>
<dbReference type="Pfam" id="PF11387">
    <property type="entry name" value="DUF2795"/>
    <property type="match status" value="1"/>
</dbReference>
<protein>
    <submittedName>
        <fullName evidence="1">DUF2795 domain-containing protein</fullName>
    </submittedName>
</protein>
<dbReference type="EMBL" id="CP036402">
    <property type="protein sequence ID" value="QBI18338.1"/>
    <property type="molecule type" value="Genomic_DNA"/>
</dbReference>
<reference evidence="1 2" key="1">
    <citation type="submission" date="2019-01" db="EMBL/GenBank/DDBJ databases">
        <title>Egibacter rhizosphaerae EGI 80759T.</title>
        <authorList>
            <person name="Chen D.-D."/>
            <person name="Tian Y."/>
            <person name="Jiao J.-Y."/>
            <person name="Zhang X.-T."/>
            <person name="Zhang Y.-G."/>
            <person name="Zhang Y."/>
            <person name="Xiao M."/>
            <person name="Shu W.-S."/>
            <person name="Li W.-J."/>
        </authorList>
    </citation>
    <scope>NUCLEOTIDE SEQUENCE [LARGE SCALE GENOMIC DNA]</scope>
    <source>
        <strain evidence="1 2">EGI 80759</strain>
    </source>
</reference>
<dbReference type="OrthoDB" id="6161020at2"/>